<feature type="domain" description="Peptidase M16 C-terminal" evidence="3">
    <location>
        <begin position="235"/>
        <end position="411"/>
    </location>
</feature>
<dbReference type="Pfam" id="PF00675">
    <property type="entry name" value="Peptidase_M16"/>
    <property type="match status" value="1"/>
</dbReference>
<dbReference type="RefSeq" id="WP_070154469.1">
    <property type="nucleotide sequence ID" value="NZ_MKQS01000013.1"/>
</dbReference>
<feature type="chain" id="PRO_5009213313" evidence="1">
    <location>
        <begin position="24"/>
        <end position="546"/>
    </location>
</feature>
<gene>
    <name evidence="4" type="ORF">BJN41_06460</name>
</gene>
<dbReference type="Gene3D" id="3.30.830.10">
    <property type="entry name" value="Metalloenzyme, LuxS/M16 peptidase-like"/>
    <property type="match status" value="2"/>
</dbReference>
<feature type="domain" description="Peptidase M16 N-terminal" evidence="2">
    <location>
        <begin position="78"/>
        <end position="228"/>
    </location>
</feature>
<dbReference type="EMBL" id="MKQS01000013">
    <property type="protein sequence ID" value="OFE43304.1"/>
    <property type="molecule type" value="Genomic_DNA"/>
</dbReference>
<evidence type="ECO:0000313" key="4">
    <source>
        <dbReference type="EMBL" id="OFE43304.1"/>
    </source>
</evidence>
<dbReference type="Proteomes" id="UP000186931">
    <property type="component" value="Unassembled WGS sequence"/>
</dbReference>
<keyword evidence="1" id="KW-0732">Signal</keyword>
<evidence type="ECO:0000313" key="5">
    <source>
        <dbReference type="Proteomes" id="UP000186931"/>
    </source>
</evidence>
<feature type="signal peptide" evidence="1">
    <location>
        <begin position="1"/>
        <end position="23"/>
    </location>
</feature>
<dbReference type="AlphaFoldDB" id="A0A1E8E1A4"/>
<evidence type="ECO:0000259" key="2">
    <source>
        <dbReference type="Pfam" id="PF00675"/>
    </source>
</evidence>
<dbReference type="InterPro" id="IPR050361">
    <property type="entry name" value="MPP/UQCRC_Complex"/>
</dbReference>
<evidence type="ECO:0000256" key="1">
    <source>
        <dbReference type="SAM" id="SignalP"/>
    </source>
</evidence>
<sequence>MKKHLFYTLILSTSFGLCSASFAMETATTAAHDFAETDVSTPLQSLNLLHSLNAVNELGDVRAPQVHELKNHRNVRTLFVENPALPMVDIQLTFNAGSARDAEIEKGLFGIANMAAQLMDEGTKRYKAEEIAAAFETTGARFSATAYRDMFVVRLRTLSDPQKMQTAVKMMLEILKNSTFERSNIQRMQSNTQIGQKQLQENPSRLMNIRLYRAIYGQHAYAEPITGTNGSIKRIQPTHLQQFRDQFLVAQNMNIAITGKLTLKEAEKLANTISTHIVQGTAATALPRPTPATRFNIQHIPYRSQQAHVSIAQLATTRDDPDYLALEIANKILGGSSFNSILMKELRVKRGYTYGVSSSFRFTQAAGLFSLGYSTRQDQLLDSIQVAHQSLIQFVQQPINLEQLKETKAGLIRAFPNQYSSNASINAQLGHIGFYRLPVNYLSDYAERVEKITAEDVQRAIRKHLQPDRLTLVIVSEHLDKAALEKMLQDNLLAPISLTPTLRNMKTTPIDKITLAPRQEVVEPDLVPSDVPASILNNTHNELDVD</sequence>
<dbReference type="PANTHER" id="PTHR11851">
    <property type="entry name" value="METALLOPROTEASE"/>
    <property type="match status" value="1"/>
</dbReference>
<dbReference type="STRING" id="202956.BJN41_06460"/>
<evidence type="ECO:0000259" key="3">
    <source>
        <dbReference type="Pfam" id="PF05193"/>
    </source>
</evidence>
<dbReference type="InterPro" id="IPR007863">
    <property type="entry name" value="Peptidase_M16_C"/>
</dbReference>
<dbReference type="GO" id="GO:0046872">
    <property type="term" value="F:metal ion binding"/>
    <property type="evidence" value="ECO:0007669"/>
    <property type="project" value="InterPro"/>
</dbReference>
<accession>A0A1E8E1A4</accession>
<dbReference type="SUPFAM" id="SSF63411">
    <property type="entry name" value="LuxS/MPP-like metallohydrolase"/>
    <property type="match status" value="2"/>
</dbReference>
<name>A0A1E8E1A4_9GAMM</name>
<proteinExistence type="predicted"/>
<protein>
    <submittedName>
        <fullName evidence="4">Peptidase M16</fullName>
    </submittedName>
</protein>
<organism evidence="4 5">
    <name type="scientific">Acinetobacter towneri</name>
    <dbReference type="NCBI Taxonomy" id="202956"/>
    <lineage>
        <taxon>Bacteria</taxon>
        <taxon>Pseudomonadati</taxon>
        <taxon>Pseudomonadota</taxon>
        <taxon>Gammaproteobacteria</taxon>
        <taxon>Moraxellales</taxon>
        <taxon>Moraxellaceae</taxon>
        <taxon>Acinetobacter</taxon>
    </lineage>
</organism>
<dbReference type="eggNOG" id="COG0612">
    <property type="taxonomic scope" value="Bacteria"/>
</dbReference>
<dbReference type="InterPro" id="IPR011249">
    <property type="entry name" value="Metalloenz_LuxS/M16"/>
</dbReference>
<dbReference type="InterPro" id="IPR011765">
    <property type="entry name" value="Pept_M16_N"/>
</dbReference>
<dbReference type="Pfam" id="PF05193">
    <property type="entry name" value="Peptidase_M16_C"/>
    <property type="match status" value="1"/>
</dbReference>
<dbReference type="PANTHER" id="PTHR11851:SF224">
    <property type="entry name" value="PROCESSING PROTEASE"/>
    <property type="match status" value="1"/>
</dbReference>
<reference evidence="4 5" key="1">
    <citation type="submission" date="2016-10" db="EMBL/GenBank/DDBJ databases">
        <title>Genome of airborne Acinetobacter sp. 5-2Ac02 in the hospital environment: Species near to Acinetobacter towneri.</title>
        <authorList>
            <person name="Barbosa B."/>
            <person name="Fernandez-Garcia L."/>
            <person name="Gato E."/>
            <person name="Leao R."/>
            <person name="Albano R."/>
            <person name="Fernandez B."/>
            <person name="Fernandez-Cuenca F."/>
            <person name="Marques E."/>
            <person name="Tomas M."/>
        </authorList>
    </citation>
    <scope>NUCLEOTIDE SEQUENCE [LARGE SCALE GENOMIC DNA]</scope>
    <source>
        <strain evidence="4 5">5-2Ac02</strain>
    </source>
</reference>
<comment type="caution">
    <text evidence="4">The sequence shown here is derived from an EMBL/GenBank/DDBJ whole genome shotgun (WGS) entry which is preliminary data.</text>
</comment>